<evidence type="ECO:0000256" key="3">
    <source>
        <dbReference type="PROSITE-ProRule" id="PRU00023"/>
    </source>
</evidence>
<dbReference type="GO" id="GO:0005634">
    <property type="term" value="C:nucleus"/>
    <property type="evidence" value="ECO:0007669"/>
    <property type="project" value="TreeGrafter"/>
</dbReference>
<feature type="repeat" description="ANK" evidence="3">
    <location>
        <begin position="377"/>
        <end position="409"/>
    </location>
</feature>
<evidence type="ECO:0000313" key="5">
    <source>
        <dbReference type="Proteomes" id="UP000030745"/>
    </source>
</evidence>
<dbReference type="SMART" id="SM00248">
    <property type="entry name" value="ANK"/>
    <property type="match status" value="8"/>
</dbReference>
<dbReference type="PRINTS" id="PR01415">
    <property type="entry name" value="ANKYRIN"/>
</dbReference>
<feature type="repeat" description="ANK" evidence="3">
    <location>
        <begin position="240"/>
        <end position="272"/>
    </location>
</feature>
<dbReference type="PROSITE" id="PS50297">
    <property type="entry name" value="ANK_REP_REGION"/>
    <property type="match status" value="6"/>
</dbReference>
<keyword evidence="1" id="KW-0677">Repeat</keyword>
<dbReference type="RefSeq" id="XP_012207101.1">
    <property type="nucleotide sequence ID" value="XM_012351711.1"/>
</dbReference>
<dbReference type="PROSITE" id="PS50088">
    <property type="entry name" value="ANK_REPEAT"/>
    <property type="match status" value="6"/>
</dbReference>
<evidence type="ECO:0000313" key="4">
    <source>
        <dbReference type="EMBL" id="KDO22161.1"/>
    </source>
</evidence>
<evidence type="ECO:0000256" key="2">
    <source>
        <dbReference type="ARBA" id="ARBA00023043"/>
    </source>
</evidence>
<dbReference type="KEGG" id="spar:SPRG_12659"/>
<keyword evidence="2 3" id="KW-0040">ANK repeat</keyword>
<gene>
    <name evidence="4" type="ORF">SPRG_12659</name>
</gene>
<accession>A0A067C6K4</accession>
<name>A0A067C6K4_SAPPC</name>
<feature type="repeat" description="ANK" evidence="3">
    <location>
        <begin position="37"/>
        <end position="60"/>
    </location>
</feature>
<dbReference type="Pfam" id="PF12796">
    <property type="entry name" value="Ank_2"/>
    <property type="match status" value="3"/>
</dbReference>
<dbReference type="GeneID" id="24134601"/>
<dbReference type="SUPFAM" id="SSF48403">
    <property type="entry name" value="Ankyrin repeat"/>
    <property type="match status" value="2"/>
</dbReference>
<keyword evidence="5" id="KW-1185">Reference proteome</keyword>
<dbReference type="STRING" id="695850.A0A067C6K4"/>
<feature type="repeat" description="ANK" evidence="3">
    <location>
        <begin position="72"/>
        <end position="104"/>
    </location>
</feature>
<dbReference type="InterPro" id="IPR050776">
    <property type="entry name" value="Ank_Repeat/CDKN_Inhibitor"/>
</dbReference>
<protein>
    <submittedName>
        <fullName evidence="4">Uncharacterized protein</fullName>
    </submittedName>
</protein>
<proteinExistence type="predicted"/>
<dbReference type="VEuPathDB" id="FungiDB:SPRG_12659"/>
<organism evidence="4 5">
    <name type="scientific">Saprolegnia parasitica (strain CBS 223.65)</name>
    <dbReference type="NCBI Taxonomy" id="695850"/>
    <lineage>
        <taxon>Eukaryota</taxon>
        <taxon>Sar</taxon>
        <taxon>Stramenopiles</taxon>
        <taxon>Oomycota</taxon>
        <taxon>Saprolegniomycetes</taxon>
        <taxon>Saprolegniales</taxon>
        <taxon>Saprolegniaceae</taxon>
        <taxon>Saprolegnia</taxon>
    </lineage>
</organism>
<dbReference type="Gene3D" id="1.25.40.20">
    <property type="entry name" value="Ankyrin repeat-containing domain"/>
    <property type="match status" value="4"/>
</dbReference>
<reference evidence="4 5" key="1">
    <citation type="journal article" date="2013" name="PLoS Genet.">
        <title>Distinctive expansion of potential virulence genes in the genome of the oomycete fish pathogen Saprolegnia parasitica.</title>
        <authorList>
            <person name="Jiang R.H."/>
            <person name="de Bruijn I."/>
            <person name="Haas B.J."/>
            <person name="Belmonte R."/>
            <person name="Lobach L."/>
            <person name="Christie J."/>
            <person name="van den Ackerveken G."/>
            <person name="Bottin A."/>
            <person name="Bulone V."/>
            <person name="Diaz-Moreno S.M."/>
            <person name="Dumas B."/>
            <person name="Fan L."/>
            <person name="Gaulin E."/>
            <person name="Govers F."/>
            <person name="Grenville-Briggs L.J."/>
            <person name="Horner N.R."/>
            <person name="Levin J.Z."/>
            <person name="Mammella M."/>
            <person name="Meijer H.J."/>
            <person name="Morris P."/>
            <person name="Nusbaum C."/>
            <person name="Oome S."/>
            <person name="Phillips A.J."/>
            <person name="van Rooyen D."/>
            <person name="Rzeszutek E."/>
            <person name="Saraiva M."/>
            <person name="Secombes C.J."/>
            <person name="Seidl M.F."/>
            <person name="Snel B."/>
            <person name="Stassen J.H."/>
            <person name="Sykes S."/>
            <person name="Tripathy S."/>
            <person name="van den Berg H."/>
            <person name="Vega-Arreguin J.C."/>
            <person name="Wawra S."/>
            <person name="Young S.K."/>
            <person name="Zeng Q."/>
            <person name="Dieguez-Uribeondo J."/>
            <person name="Russ C."/>
            <person name="Tyler B.M."/>
            <person name="van West P."/>
        </authorList>
    </citation>
    <scope>NUCLEOTIDE SEQUENCE [LARGE SCALE GENOMIC DNA]</scope>
    <source>
        <strain evidence="4 5">CBS 223.65</strain>
    </source>
</reference>
<dbReference type="PANTHER" id="PTHR24201">
    <property type="entry name" value="ANK_REP_REGION DOMAIN-CONTAINING PROTEIN"/>
    <property type="match status" value="1"/>
</dbReference>
<dbReference type="OrthoDB" id="9995210at2759"/>
<dbReference type="InterPro" id="IPR002110">
    <property type="entry name" value="Ankyrin_rpt"/>
</dbReference>
<dbReference type="InterPro" id="IPR036770">
    <property type="entry name" value="Ankyrin_rpt-contain_sf"/>
</dbReference>
<dbReference type="AlphaFoldDB" id="A0A067C6K4"/>
<sequence length="444" mass="47799">MPWTNEGDLRVAVCRGDAASVTALLATGAKCDGINRLGQTPLHEAAAKGHVEIVRLLLQHYPSGIAARDAVLGDTPLHYATFYRQIRVVQVLLEADASVLVHDPKTASALAYAERYGVHAVVPLLQSRLRQETEKLFAAVRKGKLSKVRALLAQGLDPNLCDDTHGSLLQAIIDSANMKLVRAILALPTIQLAAVIASARWLQTTVAEQQLCNAARDGDLSAVDASLERDINTSCQDALFGRTPLHWACMRGHGDIAARLVAAKVGVNARDNLQATPLHYAARYGHSAAAHVLLRAHAETRTTDAGQLLVAVRRGDEASVMTLLEEGVACVTWGQTLLHEAAAKGHVEIVRLLLQHLPTIPFRHLRVAVGINAKDALGDTPLHYAVYYKHAAVVELLLDAHASVVIANNTAIAYAKRYGAHEITPLLLDRLPWEPPATTPAEPA</sequence>
<feature type="repeat" description="ANK" evidence="3">
    <location>
        <begin position="273"/>
        <end position="305"/>
    </location>
</feature>
<feature type="repeat" description="ANK" evidence="3">
    <location>
        <begin position="333"/>
        <end position="356"/>
    </location>
</feature>
<evidence type="ECO:0000256" key="1">
    <source>
        <dbReference type="ARBA" id="ARBA00022737"/>
    </source>
</evidence>
<dbReference type="Proteomes" id="UP000030745">
    <property type="component" value="Unassembled WGS sequence"/>
</dbReference>
<dbReference type="PANTHER" id="PTHR24201:SF16">
    <property type="entry name" value="ANKYRIN-1-LIKE-RELATED"/>
    <property type="match status" value="1"/>
</dbReference>
<dbReference type="EMBL" id="KK583273">
    <property type="protein sequence ID" value="KDO22161.1"/>
    <property type="molecule type" value="Genomic_DNA"/>
</dbReference>